<evidence type="ECO:0000313" key="3">
    <source>
        <dbReference type="Proteomes" id="UP000011713"/>
    </source>
</evidence>
<name>M4BHM1_HYAAE</name>
<proteinExistence type="predicted"/>
<dbReference type="OMA" id="DKAIPHE"/>
<dbReference type="HOGENOM" id="CLU_1931595_0_0_1"/>
<dbReference type="AlphaFoldDB" id="M4BHM1"/>
<dbReference type="VEuPathDB" id="FungiDB:HpaG805897"/>
<keyword evidence="1" id="KW-0812">Transmembrane</keyword>
<dbReference type="InParanoid" id="M4BHM1"/>
<evidence type="ECO:0000256" key="1">
    <source>
        <dbReference type="SAM" id="Phobius"/>
    </source>
</evidence>
<protein>
    <submittedName>
        <fullName evidence="2">Uncharacterized protein</fullName>
    </submittedName>
</protein>
<keyword evidence="1" id="KW-0472">Membrane</keyword>
<accession>M4BHM1</accession>
<reference evidence="2" key="2">
    <citation type="submission" date="2015-06" db="UniProtKB">
        <authorList>
            <consortium name="EnsemblProtists"/>
        </authorList>
    </citation>
    <scope>IDENTIFICATION</scope>
    <source>
        <strain evidence="2">Emoy2</strain>
    </source>
</reference>
<evidence type="ECO:0000313" key="2">
    <source>
        <dbReference type="EnsemblProtists" id="HpaP805897"/>
    </source>
</evidence>
<dbReference type="STRING" id="559515.M4BHM1"/>
<dbReference type="Proteomes" id="UP000011713">
    <property type="component" value="Unassembled WGS sequence"/>
</dbReference>
<keyword evidence="3" id="KW-1185">Reference proteome</keyword>
<feature type="transmembrane region" description="Helical" evidence="1">
    <location>
        <begin position="78"/>
        <end position="98"/>
    </location>
</feature>
<dbReference type="EMBL" id="JH598261">
    <property type="status" value="NOT_ANNOTATED_CDS"/>
    <property type="molecule type" value="Genomic_DNA"/>
</dbReference>
<organism evidence="2 3">
    <name type="scientific">Hyaloperonospora arabidopsidis (strain Emoy2)</name>
    <name type="common">Downy mildew agent</name>
    <name type="synonym">Peronospora arabidopsidis</name>
    <dbReference type="NCBI Taxonomy" id="559515"/>
    <lineage>
        <taxon>Eukaryota</taxon>
        <taxon>Sar</taxon>
        <taxon>Stramenopiles</taxon>
        <taxon>Oomycota</taxon>
        <taxon>Peronosporomycetes</taxon>
        <taxon>Peronosporales</taxon>
        <taxon>Peronosporaceae</taxon>
        <taxon>Hyaloperonospora</taxon>
    </lineage>
</organism>
<sequence length="131" mass="14590">MAKEFLNSRNRDDAVNRALKSSLTSSTSLDKAIPHEDITKDRGAVVRHRSQSKLHHHHRGITGTTLTCGRVRTAAAKVFPWILVLLLLMIILHLHTTFSNVEQSLLENTRLIVDLQKQLASFQAGTCPMAA</sequence>
<reference evidence="3" key="1">
    <citation type="journal article" date="2010" name="Science">
        <title>Signatures of adaptation to obligate biotrophy in the Hyaloperonospora arabidopsidis genome.</title>
        <authorList>
            <person name="Baxter L."/>
            <person name="Tripathy S."/>
            <person name="Ishaque N."/>
            <person name="Boot N."/>
            <person name="Cabral A."/>
            <person name="Kemen E."/>
            <person name="Thines M."/>
            <person name="Ah-Fong A."/>
            <person name="Anderson R."/>
            <person name="Badejoko W."/>
            <person name="Bittner-Eddy P."/>
            <person name="Boore J.L."/>
            <person name="Chibucos M.C."/>
            <person name="Coates M."/>
            <person name="Dehal P."/>
            <person name="Delehaunty K."/>
            <person name="Dong S."/>
            <person name="Downton P."/>
            <person name="Dumas B."/>
            <person name="Fabro G."/>
            <person name="Fronick C."/>
            <person name="Fuerstenberg S.I."/>
            <person name="Fulton L."/>
            <person name="Gaulin E."/>
            <person name="Govers F."/>
            <person name="Hughes L."/>
            <person name="Humphray S."/>
            <person name="Jiang R.H."/>
            <person name="Judelson H."/>
            <person name="Kamoun S."/>
            <person name="Kyung K."/>
            <person name="Meijer H."/>
            <person name="Minx P."/>
            <person name="Morris P."/>
            <person name="Nelson J."/>
            <person name="Phuntumart V."/>
            <person name="Qutob D."/>
            <person name="Rehmany A."/>
            <person name="Rougon-Cardoso A."/>
            <person name="Ryden P."/>
            <person name="Torto-Alalibo T."/>
            <person name="Studholme D."/>
            <person name="Wang Y."/>
            <person name="Win J."/>
            <person name="Wood J."/>
            <person name="Clifton S.W."/>
            <person name="Rogers J."/>
            <person name="Van den Ackerveken G."/>
            <person name="Jones J.D."/>
            <person name="McDowell J.M."/>
            <person name="Beynon J."/>
            <person name="Tyler B.M."/>
        </authorList>
    </citation>
    <scope>NUCLEOTIDE SEQUENCE [LARGE SCALE GENOMIC DNA]</scope>
    <source>
        <strain evidence="3">Emoy2</strain>
    </source>
</reference>
<keyword evidence="1" id="KW-1133">Transmembrane helix</keyword>
<dbReference type="EnsemblProtists" id="HpaT805897">
    <property type="protein sequence ID" value="HpaP805897"/>
    <property type="gene ID" value="HpaG805897"/>
</dbReference>